<sequence>MHGTLVIFTATMAMALCGVGTIAHATRWPPHVAVQPLRGPKGTTSTECYLYQVTQHDIVPGDTFGVSVKSYSGASVSCTIRDIESGDLVYSDSAGPYATANCLRHATGEQDQAAIRLAELTAEALGRPHAGHNHLAKAKNRL</sequence>
<dbReference type="Proteomes" id="UP000001219">
    <property type="component" value="Chromosome"/>
</dbReference>
<evidence type="ECO:0000313" key="2">
    <source>
        <dbReference type="EMBL" id="ACY22343.1"/>
    </source>
</evidence>
<protein>
    <submittedName>
        <fullName evidence="2">Uncharacterized protein</fullName>
    </submittedName>
</protein>
<reference evidence="2 3" key="2">
    <citation type="journal article" date="2010" name="Stand. Genomic Sci.">
        <title>Complete genome sequence of Gordonia bronchialis type strain (3410).</title>
        <authorList>
            <person name="Ivanova N."/>
            <person name="Sikorski J."/>
            <person name="Jando M."/>
            <person name="Lapidus A."/>
            <person name="Nolan M."/>
            <person name="Lucas S."/>
            <person name="Del Rio T.G."/>
            <person name="Tice H."/>
            <person name="Copeland A."/>
            <person name="Cheng J.F."/>
            <person name="Chen F."/>
            <person name="Bruce D."/>
            <person name="Goodwin L."/>
            <person name="Pitluck S."/>
            <person name="Mavromatis K."/>
            <person name="Ovchinnikova G."/>
            <person name="Pati A."/>
            <person name="Chen A."/>
            <person name="Palaniappan K."/>
            <person name="Land M."/>
            <person name="Hauser L."/>
            <person name="Chang Y.J."/>
            <person name="Jeffries C.D."/>
            <person name="Chain P."/>
            <person name="Saunders E."/>
            <person name="Han C."/>
            <person name="Detter J.C."/>
            <person name="Brettin T."/>
            <person name="Rohde M."/>
            <person name="Goker M."/>
            <person name="Bristow J."/>
            <person name="Eisen J.A."/>
            <person name="Markowitz V."/>
            <person name="Hugenholtz P."/>
            <person name="Klenk H.P."/>
            <person name="Kyrpides N.C."/>
        </authorList>
    </citation>
    <scope>NUCLEOTIDE SEQUENCE [LARGE SCALE GENOMIC DNA]</scope>
    <source>
        <strain evidence="3">ATCC 25592 / DSM 43247 / BCRC 13721 / JCM 3198 / KCTC 3076 / NBRC 16047 / NCTC 10667</strain>
    </source>
</reference>
<reference evidence="3" key="1">
    <citation type="submission" date="2009-10" db="EMBL/GenBank/DDBJ databases">
        <title>The complete chromosome of Gordonia bronchialis DSM 43247.</title>
        <authorList>
            <consortium name="US DOE Joint Genome Institute (JGI-PGF)"/>
            <person name="Lucas S."/>
            <person name="Copeland A."/>
            <person name="Lapidus A."/>
            <person name="Glavina del Rio T."/>
            <person name="Dalin E."/>
            <person name="Tice H."/>
            <person name="Bruce D."/>
            <person name="Goodwin L."/>
            <person name="Pitluck S."/>
            <person name="Kyrpides N."/>
            <person name="Mavromatis K."/>
            <person name="Ivanova N."/>
            <person name="Ovchinnikova G."/>
            <person name="Saunders E."/>
            <person name="Brettin T."/>
            <person name="Detter J.C."/>
            <person name="Han C."/>
            <person name="Larimer F."/>
            <person name="Land M."/>
            <person name="Hauser L."/>
            <person name="Markowitz V."/>
            <person name="Cheng J.-F."/>
            <person name="Hugenholtz P."/>
            <person name="Woyke T."/>
            <person name="Wu D."/>
            <person name="Jando M."/>
            <person name="Schneider S."/>
            <person name="Goeker M."/>
            <person name="Klenk H.-P."/>
            <person name="Eisen J.A."/>
        </authorList>
    </citation>
    <scope>NUCLEOTIDE SEQUENCE [LARGE SCALE GENOMIC DNA]</scope>
    <source>
        <strain evidence="3">ATCC 25592 / DSM 43247 / BCRC 13721 / JCM 3198 / KCTC 3076 / NBRC 16047 / NCTC 10667</strain>
    </source>
</reference>
<dbReference type="HOGENOM" id="CLU_1813056_0_0_11"/>
<keyword evidence="1" id="KW-0732">Signal</keyword>
<keyword evidence="3" id="KW-1185">Reference proteome</keyword>
<accession>D0LBV6</accession>
<proteinExistence type="predicted"/>
<name>D0LBV6_GORB4</name>
<evidence type="ECO:0000313" key="3">
    <source>
        <dbReference type="Proteomes" id="UP000001219"/>
    </source>
</evidence>
<dbReference type="KEGG" id="gbr:Gbro_3137"/>
<gene>
    <name evidence="2" type="ordered locus">Gbro_3137</name>
</gene>
<organism evidence="2 3">
    <name type="scientific">Gordonia bronchialis (strain ATCC 25592 / DSM 43247 / BCRC 13721 / JCM 3198 / KCTC 3076 / NBRC 16047 / NCTC 10667)</name>
    <name type="common">Rhodococcus bronchialis</name>
    <dbReference type="NCBI Taxonomy" id="526226"/>
    <lineage>
        <taxon>Bacteria</taxon>
        <taxon>Bacillati</taxon>
        <taxon>Actinomycetota</taxon>
        <taxon>Actinomycetes</taxon>
        <taxon>Mycobacteriales</taxon>
        <taxon>Gordoniaceae</taxon>
        <taxon>Gordonia</taxon>
    </lineage>
</organism>
<dbReference type="EMBL" id="CP001802">
    <property type="protein sequence ID" value="ACY22343.1"/>
    <property type="molecule type" value="Genomic_DNA"/>
</dbReference>
<feature type="chain" id="PRO_5003011250" evidence="1">
    <location>
        <begin position="26"/>
        <end position="142"/>
    </location>
</feature>
<dbReference type="eggNOG" id="ENOG5031WC1">
    <property type="taxonomic scope" value="Bacteria"/>
</dbReference>
<dbReference type="AlphaFoldDB" id="D0LBV6"/>
<feature type="signal peptide" evidence="1">
    <location>
        <begin position="1"/>
        <end position="25"/>
    </location>
</feature>
<evidence type="ECO:0000256" key="1">
    <source>
        <dbReference type="SAM" id="SignalP"/>
    </source>
</evidence>